<feature type="transmembrane region" description="Helical" evidence="6">
    <location>
        <begin position="414"/>
        <end position="441"/>
    </location>
</feature>
<dbReference type="InterPro" id="IPR052159">
    <property type="entry name" value="Competence_DNA_uptake"/>
</dbReference>
<dbReference type="InterPro" id="IPR004477">
    <property type="entry name" value="ComEC_N"/>
</dbReference>
<accession>A0ABU2YJZ3</accession>
<evidence type="ECO:0000313" key="9">
    <source>
        <dbReference type="EMBL" id="MDT0558484.1"/>
    </source>
</evidence>
<dbReference type="Pfam" id="PF03772">
    <property type="entry name" value="Competence"/>
    <property type="match status" value="1"/>
</dbReference>
<dbReference type="EMBL" id="JAVRIA010000003">
    <property type="protein sequence ID" value="MDT0558484.1"/>
    <property type="molecule type" value="Genomic_DNA"/>
</dbReference>
<reference evidence="9 10" key="1">
    <citation type="submission" date="2023-09" db="EMBL/GenBank/DDBJ databases">
        <authorList>
            <person name="Rey-Velasco X."/>
        </authorList>
    </citation>
    <scope>NUCLEOTIDE SEQUENCE [LARGE SCALE GENOMIC DNA]</scope>
    <source>
        <strain evidence="9 10">W332</strain>
    </source>
</reference>
<evidence type="ECO:0000256" key="3">
    <source>
        <dbReference type="ARBA" id="ARBA00022692"/>
    </source>
</evidence>
<keyword evidence="10" id="KW-1185">Reference proteome</keyword>
<keyword evidence="3 6" id="KW-0812">Transmembrane</keyword>
<keyword evidence="5 6" id="KW-0472">Membrane</keyword>
<gene>
    <name evidence="9" type="ORF">RM697_07495</name>
</gene>
<dbReference type="NCBIfam" id="TIGR00360">
    <property type="entry name" value="ComEC_N-term"/>
    <property type="match status" value="1"/>
</dbReference>
<comment type="subcellular location">
    <subcellularLocation>
        <location evidence="1">Cell membrane</location>
        <topology evidence="1">Multi-pass membrane protein</topology>
    </subcellularLocation>
</comment>
<dbReference type="PANTHER" id="PTHR30619">
    <property type="entry name" value="DNA INTERNALIZATION/COMPETENCE PROTEIN COMEC/REC2"/>
    <property type="match status" value="1"/>
</dbReference>
<organism evidence="9 10">
    <name type="scientific">Microcosmobacter mediterraneus</name>
    <dbReference type="NCBI Taxonomy" id="3075607"/>
    <lineage>
        <taxon>Bacteria</taxon>
        <taxon>Pseudomonadati</taxon>
        <taxon>Bacteroidota</taxon>
        <taxon>Flavobacteriia</taxon>
        <taxon>Flavobacteriales</taxon>
        <taxon>Flavobacteriaceae</taxon>
        <taxon>Microcosmobacter</taxon>
    </lineage>
</organism>
<evidence type="ECO:0000313" key="10">
    <source>
        <dbReference type="Proteomes" id="UP001259492"/>
    </source>
</evidence>
<keyword evidence="2" id="KW-1003">Cell membrane</keyword>
<dbReference type="InterPro" id="IPR025405">
    <property type="entry name" value="DUF4131"/>
</dbReference>
<feature type="transmembrane region" description="Helical" evidence="6">
    <location>
        <begin position="55"/>
        <end position="76"/>
    </location>
</feature>
<name>A0ABU2YJZ3_9FLAO</name>
<protein>
    <submittedName>
        <fullName evidence="9">ComEC/Rec2 family competence protein</fullName>
    </submittedName>
</protein>
<evidence type="ECO:0000259" key="7">
    <source>
        <dbReference type="Pfam" id="PF03772"/>
    </source>
</evidence>
<keyword evidence="4 6" id="KW-1133">Transmembrane helix</keyword>
<evidence type="ECO:0000259" key="8">
    <source>
        <dbReference type="Pfam" id="PF13567"/>
    </source>
</evidence>
<feature type="transmembrane region" description="Helical" evidence="6">
    <location>
        <begin position="331"/>
        <end position="351"/>
    </location>
</feature>
<comment type="caution">
    <text evidence="9">The sequence shown here is derived from an EMBL/GenBank/DDBJ whole genome shotgun (WGS) entry which is preliminary data.</text>
</comment>
<evidence type="ECO:0000256" key="2">
    <source>
        <dbReference type="ARBA" id="ARBA00022475"/>
    </source>
</evidence>
<evidence type="ECO:0000256" key="4">
    <source>
        <dbReference type="ARBA" id="ARBA00022989"/>
    </source>
</evidence>
<dbReference type="PANTHER" id="PTHR30619:SF1">
    <property type="entry name" value="RECOMBINATION PROTEIN 2"/>
    <property type="match status" value="1"/>
</dbReference>
<dbReference type="Proteomes" id="UP001259492">
    <property type="component" value="Unassembled WGS sequence"/>
</dbReference>
<evidence type="ECO:0000256" key="1">
    <source>
        <dbReference type="ARBA" id="ARBA00004651"/>
    </source>
</evidence>
<feature type="domain" description="ComEC/Rec2-related protein" evidence="7">
    <location>
        <begin position="232"/>
        <end position="496"/>
    </location>
</feature>
<dbReference type="Pfam" id="PF13567">
    <property type="entry name" value="DUF4131"/>
    <property type="match status" value="1"/>
</dbReference>
<evidence type="ECO:0000256" key="5">
    <source>
        <dbReference type="ARBA" id="ARBA00023136"/>
    </source>
</evidence>
<dbReference type="RefSeq" id="WP_311427248.1">
    <property type="nucleotide sequence ID" value="NZ_JAVRIA010000003.1"/>
</dbReference>
<feature type="transmembrane region" description="Helical" evidence="6">
    <location>
        <begin position="507"/>
        <end position="526"/>
    </location>
</feature>
<feature type="transmembrane region" description="Helical" evidence="6">
    <location>
        <begin position="357"/>
        <end position="377"/>
    </location>
</feature>
<feature type="transmembrane region" description="Helical" evidence="6">
    <location>
        <begin position="252"/>
        <end position="274"/>
    </location>
</feature>
<feature type="transmembrane region" description="Helical" evidence="6">
    <location>
        <begin position="448"/>
        <end position="467"/>
    </location>
</feature>
<feature type="transmembrane region" description="Helical" evidence="6">
    <location>
        <begin position="286"/>
        <end position="310"/>
    </location>
</feature>
<feature type="transmembrane region" description="Helical" evidence="6">
    <location>
        <begin position="389"/>
        <end position="408"/>
    </location>
</feature>
<dbReference type="PROSITE" id="PS51257">
    <property type="entry name" value="PROKAR_LIPOPROTEIN"/>
    <property type="match status" value="1"/>
</dbReference>
<sequence length="674" mass="77367">MKLLDFPIIKLTCCILFGILIACYITIPTVTSAILALIGFLTILFGYLFKSLGRSYWFGICVFITGISIGILTYNLHDQKRWKAHYNNIGINQNDVSLITFKITKRLKPSHFHNKYEAKILKINNEKVVGKILVNISKDSTESYLYVDEAYVINSKLSTISGPKNPFQFNYSDYLKKRHIYAQLFTTSEQLVKLKSIRTSVHAYAEGLRNKIIHNLKNSRLSEDELSIIQALLLGQRQDISKDIYDDYAKAGVIHILAVSGLHVGIIMLILQFLFKPLHRIKYGRYIALICITIFLWSFAVIAGLSPSVCRAVTMFTIVAFALNIKRFTNIYNTLAISAFVLLLWNPMFVFDVGFQLSYIAVIAIVSIQPLLFKLWIPKWVIPRKLWEVFTVTTAAQLGVLPLSLFYFHQFPGLFFLSNLVIIPFLGILLGTGLVIILLAYFNVLPDLISEVFGTAIYLLNTFIAWVSERESFLFTEISFGILQVMACYVLLRLLYKYYINKTYKNLRYALFAVVLLQLSFIYYTWQRNDDLLIVFNKNRASLLGVQNNSKLDLYSNLESLQNDYILSNYKIGNRIREITSKPLKSVFKYKDKTILIIDSLAVYNVSSFKPDVILLTNSPKLNLNRLLDSLKPQHVIADASNYKSYVERWKVTCENKKTPFHSTYEKGAFMLSE</sequence>
<feature type="transmembrane region" description="Helical" evidence="6">
    <location>
        <begin position="6"/>
        <end position="25"/>
    </location>
</feature>
<evidence type="ECO:0000256" key="6">
    <source>
        <dbReference type="SAM" id="Phobius"/>
    </source>
</evidence>
<feature type="transmembrane region" description="Helical" evidence="6">
    <location>
        <begin position="473"/>
        <end position="495"/>
    </location>
</feature>
<proteinExistence type="predicted"/>
<feature type="domain" description="DUF4131" evidence="8">
    <location>
        <begin position="33"/>
        <end position="190"/>
    </location>
</feature>